<evidence type="ECO:0000313" key="2">
    <source>
        <dbReference type="EMBL" id="KAF4138978.1"/>
    </source>
</evidence>
<proteinExistence type="predicted"/>
<protein>
    <submittedName>
        <fullName evidence="2">Uncharacterized protein</fullName>
    </submittedName>
</protein>
<organism evidence="2 3">
    <name type="scientific">Phytophthora infestans</name>
    <name type="common">Potato late blight agent</name>
    <name type="synonym">Botrytis infestans</name>
    <dbReference type="NCBI Taxonomy" id="4787"/>
    <lineage>
        <taxon>Eukaryota</taxon>
        <taxon>Sar</taxon>
        <taxon>Stramenopiles</taxon>
        <taxon>Oomycota</taxon>
        <taxon>Peronosporomycetes</taxon>
        <taxon>Peronosporales</taxon>
        <taxon>Peronosporaceae</taxon>
        <taxon>Phytophthora</taxon>
    </lineage>
</organism>
<gene>
    <name evidence="2" type="ORF">GN958_ATG11935</name>
    <name evidence="1" type="ORF">GN958_ATG21319</name>
</gene>
<reference evidence="2" key="1">
    <citation type="submission" date="2020-03" db="EMBL/GenBank/DDBJ databases">
        <title>Hybrid Assembly of Korean Phytophthora infestans isolates.</title>
        <authorList>
            <person name="Prokchorchik M."/>
            <person name="Lee Y."/>
            <person name="Seo J."/>
            <person name="Cho J.-H."/>
            <person name="Park Y.-E."/>
            <person name="Jang D.-C."/>
            <person name="Im J.-S."/>
            <person name="Choi J.-G."/>
            <person name="Park H.-J."/>
            <person name="Lee G.-B."/>
            <person name="Lee Y.-G."/>
            <person name="Hong S.-Y."/>
            <person name="Cho K."/>
            <person name="Sohn K.H."/>
        </authorList>
    </citation>
    <scope>NUCLEOTIDE SEQUENCE</scope>
    <source>
        <strain evidence="2">KR_2_A2</strain>
    </source>
</reference>
<evidence type="ECO:0000313" key="1">
    <source>
        <dbReference type="EMBL" id="KAF4129495.1"/>
    </source>
</evidence>
<name>A0A8S9UKK3_PHYIN</name>
<sequence length="72" mass="8325">MESASLLKLRLVKDGRYSLSKWERLEARKVSSTDMELVESDFFDTGRIAIMAALSIVFKIDGERISWPRLNF</sequence>
<dbReference type="AlphaFoldDB" id="A0A8S9UKK3"/>
<accession>A0A8S9UKK3</accession>
<dbReference type="EMBL" id="JAACNO010002956">
    <property type="protein sequence ID" value="KAF4129495.1"/>
    <property type="molecule type" value="Genomic_DNA"/>
</dbReference>
<dbReference type="EMBL" id="JAACNO010001608">
    <property type="protein sequence ID" value="KAF4138978.1"/>
    <property type="molecule type" value="Genomic_DNA"/>
</dbReference>
<comment type="caution">
    <text evidence="2">The sequence shown here is derived from an EMBL/GenBank/DDBJ whole genome shotgun (WGS) entry which is preliminary data.</text>
</comment>
<evidence type="ECO:0000313" key="3">
    <source>
        <dbReference type="Proteomes" id="UP000704712"/>
    </source>
</evidence>
<dbReference type="Proteomes" id="UP000704712">
    <property type="component" value="Unassembled WGS sequence"/>
</dbReference>